<evidence type="ECO:0000256" key="6">
    <source>
        <dbReference type="ARBA" id="ARBA00022695"/>
    </source>
</evidence>
<evidence type="ECO:0000313" key="15">
    <source>
        <dbReference type="Proteomes" id="UP000075886"/>
    </source>
</evidence>
<organism evidence="14 15">
    <name type="scientific">Anopheles farauti</name>
    <dbReference type="NCBI Taxonomy" id="69004"/>
    <lineage>
        <taxon>Eukaryota</taxon>
        <taxon>Metazoa</taxon>
        <taxon>Ecdysozoa</taxon>
        <taxon>Arthropoda</taxon>
        <taxon>Hexapoda</taxon>
        <taxon>Insecta</taxon>
        <taxon>Pterygota</taxon>
        <taxon>Neoptera</taxon>
        <taxon>Endopterygota</taxon>
        <taxon>Diptera</taxon>
        <taxon>Nematocera</taxon>
        <taxon>Culicoidea</taxon>
        <taxon>Culicidae</taxon>
        <taxon>Anophelinae</taxon>
        <taxon>Anopheles</taxon>
    </lineage>
</organism>
<dbReference type="STRING" id="69004.A0A182QMH8"/>
<dbReference type="InterPro" id="IPR002500">
    <property type="entry name" value="PAPS_reduct_dom"/>
</dbReference>
<evidence type="ECO:0000256" key="9">
    <source>
        <dbReference type="ARBA" id="ARBA00022840"/>
    </source>
</evidence>
<dbReference type="EC" id="2.7.7.2" evidence="2"/>
<keyword evidence="4" id="KW-0288">FMN</keyword>
<evidence type="ECO:0000256" key="1">
    <source>
        <dbReference type="ARBA" id="ARBA00004726"/>
    </source>
</evidence>
<evidence type="ECO:0000256" key="10">
    <source>
        <dbReference type="ARBA" id="ARBA00031145"/>
    </source>
</evidence>
<dbReference type="CDD" id="cd23948">
    <property type="entry name" value="FAD_synthase"/>
    <property type="match status" value="1"/>
</dbReference>
<evidence type="ECO:0000256" key="3">
    <source>
        <dbReference type="ARBA" id="ARBA00022630"/>
    </source>
</evidence>
<proteinExistence type="predicted"/>
<dbReference type="EMBL" id="AXCN02001534">
    <property type="status" value="NOT_ANNOTATED_CDS"/>
    <property type="molecule type" value="Genomic_DNA"/>
</dbReference>
<dbReference type="VEuPathDB" id="VectorBase:AFAF013170"/>
<evidence type="ECO:0000256" key="5">
    <source>
        <dbReference type="ARBA" id="ARBA00022679"/>
    </source>
</evidence>
<dbReference type="SUPFAM" id="SSF52402">
    <property type="entry name" value="Adenine nucleotide alpha hydrolases-like"/>
    <property type="match status" value="1"/>
</dbReference>
<dbReference type="PANTHER" id="PTHR23293:SF9">
    <property type="entry name" value="FAD SYNTHASE"/>
    <property type="match status" value="1"/>
</dbReference>
<evidence type="ECO:0000256" key="11">
    <source>
        <dbReference type="ARBA" id="ARBA00031871"/>
    </source>
</evidence>
<sequence>MVLDRYYSIQYSTGIENQGSNPARTSHHQCKPVTFRMDKLKDSLGIIEEALRNFGAEEIFISFNGGKDCTVLLDIIQNSNLKDAKRIKCIYVRPLHPFSEIEEFVELCRAHYGITISTVNGSIKSALEMICNEDRQIKACIMGSRRSDPYCERLTPFQETDPGWPQLMRINPLLEWSCEDIWNYIRERHVPYCVLYDRGYTSIGDRTNTIPNPHLKVVSDDGSEEYLPAYTLKDADKHERAGRL</sequence>
<name>A0A182QMH8_9DIPT</name>
<dbReference type="GO" id="GO:0006747">
    <property type="term" value="P:FAD biosynthetic process"/>
    <property type="evidence" value="ECO:0007669"/>
    <property type="project" value="TreeGrafter"/>
</dbReference>
<evidence type="ECO:0000259" key="13">
    <source>
        <dbReference type="Pfam" id="PF01507"/>
    </source>
</evidence>
<dbReference type="Pfam" id="PF01507">
    <property type="entry name" value="PAPS_reduct"/>
    <property type="match status" value="2"/>
</dbReference>
<dbReference type="GO" id="GO:0003919">
    <property type="term" value="F:FMN adenylyltransferase activity"/>
    <property type="evidence" value="ECO:0007669"/>
    <property type="project" value="UniProtKB-EC"/>
</dbReference>
<dbReference type="AlphaFoldDB" id="A0A182QMH8"/>
<reference evidence="15" key="1">
    <citation type="submission" date="2014-01" db="EMBL/GenBank/DDBJ databases">
        <title>The Genome Sequence of Anopheles farauti FAR1 (V2).</title>
        <authorList>
            <consortium name="The Broad Institute Genomics Platform"/>
            <person name="Neafsey D.E."/>
            <person name="Besansky N."/>
            <person name="Howell P."/>
            <person name="Walton C."/>
            <person name="Young S.K."/>
            <person name="Zeng Q."/>
            <person name="Gargeya S."/>
            <person name="Fitzgerald M."/>
            <person name="Haas B."/>
            <person name="Abouelleil A."/>
            <person name="Allen A.W."/>
            <person name="Alvarado L."/>
            <person name="Arachchi H.M."/>
            <person name="Berlin A.M."/>
            <person name="Chapman S.B."/>
            <person name="Gainer-Dewar J."/>
            <person name="Goldberg J."/>
            <person name="Griggs A."/>
            <person name="Gujja S."/>
            <person name="Hansen M."/>
            <person name="Howarth C."/>
            <person name="Imamovic A."/>
            <person name="Ireland A."/>
            <person name="Larimer J."/>
            <person name="McCowan C."/>
            <person name="Murphy C."/>
            <person name="Pearson M."/>
            <person name="Poon T.W."/>
            <person name="Priest M."/>
            <person name="Roberts A."/>
            <person name="Saif S."/>
            <person name="Shea T."/>
            <person name="Sisk P."/>
            <person name="Sykes S."/>
            <person name="Wortman J."/>
            <person name="Nusbaum C."/>
            <person name="Birren B."/>
        </authorList>
    </citation>
    <scope>NUCLEOTIDE SEQUENCE [LARGE SCALE GENOMIC DNA]</scope>
    <source>
        <strain evidence="15">FAR1</strain>
    </source>
</reference>
<keyword evidence="7" id="KW-0547">Nucleotide-binding</keyword>
<evidence type="ECO:0000256" key="4">
    <source>
        <dbReference type="ARBA" id="ARBA00022643"/>
    </source>
</evidence>
<protein>
    <recommendedName>
        <fullName evidence="2">FAD synthase</fullName>
        <ecNumber evidence="2">2.7.7.2</ecNumber>
    </recommendedName>
    <alternativeName>
        <fullName evidence="10">FAD pyrophosphorylase</fullName>
    </alternativeName>
    <alternativeName>
        <fullName evidence="11">FMN adenylyltransferase</fullName>
    </alternativeName>
</protein>
<keyword evidence="8" id="KW-0274">FAD</keyword>
<dbReference type="PANTHER" id="PTHR23293">
    <property type="entry name" value="FAD SYNTHETASE-RELATED FMN ADENYLYLTRANSFERASE"/>
    <property type="match status" value="1"/>
</dbReference>
<keyword evidence="3" id="KW-0285">Flavoprotein</keyword>
<dbReference type="InterPro" id="IPR014729">
    <property type="entry name" value="Rossmann-like_a/b/a_fold"/>
</dbReference>
<evidence type="ECO:0000256" key="7">
    <source>
        <dbReference type="ARBA" id="ARBA00022741"/>
    </source>
</evidence>
<comment type="pathway">
    <text evidence="1">Cofactor biosynthesis; FAD biosynthesis; FAD from FMN: step 1/1.</text>
</comment>
<dbReference type="EnsemblMetazoa" id="AFAF013170-RA">
    <property type="protein sequence ID" value="AFAF013170-PA"/>
    <property type="gene ID" value="AFAF013170"/>
</dbReference>
<keyword evidence="9" id="KW-0067">ATP-binding</keyword>
<keyword evidence="5" id="KW-0808">Transferase</keyword>
<evidence type="ECO:0000313" key="14">
    <source>
        <dbReference type="EnsemblMetazoa" id="AFAF013170-PA"/>
    </source>
</evidence>
<accession>A0A182QMH8</accession>
<dbReference type="Proteomes" id="UP000075886">
    <property type="component" value="Unassembled WGS sequence"/>
</dbReference>
<keyword evidence="15" id="KW-1185">Reference proteome</keyword>
<dbReference type="Gene3D" id="3.40.50.620">
    <property type="entry name" value="HUPs"/>
    <property type="match status" value="1"/>
</dbReference>
<feature type="domain" description="Phosphoadenosine phosphosulphate reductase" evidence="13">
    <location>
        <begin position="59"/>
        <end position="120"/>
    </location>
</feature>
<feature type="domain" description="Phosphoadenosine phosphosulphate reductase" evidence="13">
    <location>
        <begin position="135"/>
        <end position="210"/>
    </location>
</feature>
<reference evidence="14" key="2">
    <citation type="submission" date="2020-05" db="UniProtKB">
        <authorList>
            <consortium name="EnsemblMetazoa"/>
        </authorList>
    </citation>
    <scope>IDENTIFICATION</scope>
    <source>
        <strain evidence="14">FAR1</strain>
    </source>
</reference>
<evidence type="ECO:0000256" key="2">
    <source>
        <dbReference type="ARBA" id="ARBA00012393"/>
    </source>
</evidence>
<evidence type="ECO:0000256" key="8">
    <source>
        <dbReference type="ARBA" id="ARBA00022827"/>
    </source>
</evidence>
<comment type="catalytic activity">
    <reaction evidence="12">
        <text>FMN + ATP + H(+) = FAD + diphosphate</text>
        <dbReference type="Rhea" id="RHEA:17237"/>
        <dbReference type="ChEBI" id="CHEBI:15378"/>
        <dbReference type="ChEBI" id="CHEBI:30616"/>
        <dbReference type="ChEBI" id="CHEBI:33019"/>
        <dbReference type="ChEBI" id="CHEBI:57692"/>
        <dbReference type="ChEBI" id="CHEBI:58210"/>
        <dbReference type="EC" id="2.7.7.2"/>
    </reaction>
</comment>
<evidence type="ECO:0000256" key="12">
    <source>
        <dbReference type="ARBA" id="ARBA00049494"/>
    </source>
</evidence>
<dbReference type="GO" id="GO:0005524">
    <property type="term" value="F:ATP binding"/>
    <property type="evidence" value="ECO:0007669"/>
    <property type="project" value="UniProtKB-KW"/>
</dbReference>
<keyword evidence="6" id="KW-0548">Nucleotidyltransferase</keyword>